<protein>
    <submittedName>
        <fullName evidence="2">Uncharacterized protein</fullName>
    </submittedName>
</protein>
<organism evidence="2 3">
    <name type="scientific">Verticillium longisporum</name>
    <name type="common">Verticillium dahliae var. longisporum</name>
    <dbReference type="NCBI Taxonomy" id="100787"/>
    <lineage>
        <taxon>Eukaryota</taxon>
        <taxon>Fungi</taxon>
        <taxon>Dikarya</taxon>
        <taxon>Ascomycota</taxon>
        <taxon>Pezizomycotina</taxon>
        <taxon>Sordariomycetes</taxon>
        <taxon>Hypocreomycetidae</taxon>
        <taxon>Glomerellales</taxon>
        <taxon>Plectosphaerellaceae</taxon>
        <taxon>Verticillium</taxon>
    </lineage>
</organism>
<feature type="non-terminal residue" evidence="2">
    <location>
        <position position="45"/>
    </location>
</feature>
<sequence>MSPVERRLGVHLAHLSSSPEPLAASLGLGMGHNYSDHGPTSHPDR</sequence>
<dbReference type="Proteomes" id="UP000045706">
    <property type="component" value="Unassembled WGS sequence"/>
</dbReference>
<feature type="region of interest" description="Disordered" evidence="1">
    <location>
        <begin position="15"/>
        <end position="45"/>
    </location>
</feature>
<dbReference type="EMBL" id="CVQI01037140">
    <property type="protein sequence ID" value="CRK47935.1"/>
    <property type="molecule type" value="Genomic_DNA"/>
</dbReference>
<accession>A0A0G4NN94</accession>
<name>A0A0G4NN94_VERLO</name>
<gene>
    <name evidence="2" type="ORF">BN1723_020446</name>
</gene>
<proteinExistence type="predicted"/>
<feature type="compositionally biased region" description="Low complexity" evidence="1">
    <location>
        <begin position="15"/>
        <end position="26"/>
    </location>
</feature>
<evidence type="ECO:0000313" key="2">
    <source>
        <dbReference type="EMBL" id="CRK47935.1"/>
    </source>
</evidence>
<dbReference type="AlphaFoldDB" id="A0A0G4NN94"/>
<reference evidence="3" key="1">
    <citation type="submission" date="2015-05" db="EMBL/GenBank/DDBJ databases">
        <authorList>
            <person name="Fogelqvist Johan"/>
        </authorList>
    </citation>
    <scope>NUCLEOTIDE SEQUENCE [LARGE SCALE GENOMIC DNA]</scope>
</reference>
<evidence type="ECO:0000313" key="3">
    <source>
        <dbReference type="Proteomes" id="UP000045706"/>
    </source>
</evidence>
<evidence type="ECO:0000256" key="1">
    <source>
        <dbReference type="SAM" id="MobiDB-lite"/>
    </source>
</evidence>